<dbReference type="AlphaFoldDB" id="A0AAE3WF46"/>
<dbReference type="PANTHER" id="PTHR43019">
    <property type="entry name" value="SERINE ENDOPROTEASE DEGS"/>
    <property type="match status" value="1"/>
</dbReference>
<keyword evidence="4" id="KW-1185">Reference proteome</keyword>
<keyword evidence="3" id="KW-0645">Protease</keyword>
<keyword evidence="2" id="KW-0732">Signal</keyword>
<feature type="chain" id="PRO_5042003663" evidence="2">
    <location>
        <begin position="21"/>
        <end position="481"/>
    </location>
</feature>
<dbReference type="PANTHER" id="PTHR43019:SF23">
    <property type="entry name" value="PROTEASE DO-LIKE 5, CHLOROPLASTIC"/>
    <property type="match status" value="1"/>
</dbReference>
<keyword evidence="3" id="KW-0378">Hydrolase</keyword>
<name>A0AAE3WF46_9RHOB</name>
<evidence type="ECO:0000256" key="2">
    <source>
        <dbReference type="SAM" id="SignalP"/>
    </source>
</evidence>
<dbReference type="Pfam" id="PF13365">
    <property type="entry name" value="Trypsin_2"/>
    <property type="match status" value="1"/>
</dbReference>
<protein>
    <submittedName>
        <fullName evidence="3">Serine protease</fullName>
    </submittedName>
</protein>
<dbReference type="GO" id="GO:0004252">
    <property type="term" value="F:serine-type endopeptidase activity"/>
    <property type="evidence" value="ECO:0007669"/>
    <property type="project" value="InterPro"/>
</dbReference>
<feature type="region of interest" description="Disordered" evidence="1">
    <location>
        <begin position="257"/>
        <end position="284"/>
    </location>
</feature>
<dbReference type="SUPFAM" id="SSF50494">
    <property type="entry name" value="Trypsin-like serine proteases"/>
    <property type="match status" value="1"/>
</dbReference>
<dbReference type="InterPro" id="IPR043504">
    <property type="entry name" value="Peptidase_S1_PA_chymotrypsin"/>
</dbReference>
<evidence type="ECO:0000313" key="3">
    <source>
        <dbReference type="EMBL" id="MDQ2091373.1"/>
    </source>
</evidence>
<dbReference type="GO" id="GO:0006508">
    <property type="term" value="P:proteolysis"/>
    <property type="evidence" value="ECO:0007669"/>
    <property type="project" value="UniProtKB-KW"/>
</dbReference>
<dbReference type="InterPro" id="IPR009003">
    <property type="entry name" value="Peptidase_S1_PA"/>
</dbReference>
<gene>
    <name evidence="3" type="ORF">NO357_15845</name>
</gene>
<reference evidence="3" key="1">
    <citation type="submission" date="2022-07" db="EMBL/GenBank/DDBJ databases">
        <authorList>
            <person name="Otstavnykh N."/>
            <person name="Isaeva M."/>
            <person name="Bystritskaya E."/>
        </authorList>
    </citation>
    <scope>NUCLEOTIDE SEQUENCE</scope>
    <source>
        <strain evidence="3">KCTC 52189</strain>
    </source>
</reference>
<reference evidence="3" key="2">
    <citation type="submission" date="2023-02" db="EMBL/GenBank/DDBJ databases">
        <title>'Rhodoalgimonas zhirmunskyi' gen. nov., isolated from a red alga.</title>
        <authorList>
            <person name="Nedashkovskaya O.I."/>
            <person name="Otstavnykh N.Y."/>
            <person name="Bystritskaya E.P."/>
            <person name="Balabanova L.A."/>
            <person name="Isaeva M.P."/>
        </authorList>
    </citation>
    <scope>NUCLEOTIDE SEQUENCE</scope>
    <source>
        <strain evidence="3">KCTC 52189</strain>
    </source>
</reference>
<proteinExistence type="predicted"/>
<evidence type="ECO:0000313" key="4">
    <source>
        <dbReference type="Proteomes" id="UP001226762"/>
    </source>
</evidence>
<dbReference type="RefSeq" id="WP_306736662.1">
    <property type="nucleotide sequence ID" value="NZ_JANHAX010000005.1"/>
</dbReference>
<evidence type="ECO:0000256" key="1">
    <source>
        <dbReference type="SAM" id="MobiDB-lite"/>
    </source>
</evidence>
<accession>A0AAE3WF46</accession>
<feature type="signal peptide" evidence="2">
    <location>
        <begin position="1"/>
        <end position="20"/>
    </location>
</feature>
<dbReference type="EMBL" id="JANHAX010000005">
    <property type="protein sequence ID" value="MDQ2091373.1"/>
    <property type="molecule type" value="Genomic_DNA"/>
</dbReference>
<organism evidence="3 4">
    <name type="scientific">Marimonas arenosa</name>
    <dbReference type="NCBI Taxonomy" id="1795305"/>
    <lineage>
        <taxon>Bacteria</taxon>
        <taxon>Pseudomonadati</taxon>
        <taxon>Pseudomonadota</taxon>
        <taxon>Alphaproteobacteria</taxon>
        <taxon>Rhodobacterales</taxon>
        <taxon>Paracoccaceae</taxon>
        <taxon>Marimonas</taxon>
    </lineage>
</organism>
<comment type="caution">
    <text evidence="3">The sequence shown here is derived from an EMBL/GenBank/DDBJ whole genome shotgun (WGS) entry which is preliminary data.</text>
</comment>
<dbReference type="Proteomes" id="UP001226762">
    <property type="component" value="Unassembled WGS sequence"/>
</dbReference>
<sequence length="481" mass="51943">MRRFLLVVMAVFLAAYPAPDARSQDFDSLFWDFDARSLTKEDKRFLQAALAFEGHYKGMLDGAWGRLSQNALEVFSSKEFGTDAEDWHMAMLAMSFFERIEADGWNMHHFSRLGMSMMLPTKTLIIDPQSSDFLNYRHSRSSLSISIGALTQAKAQGMHDFTIGRHELSTNPYSVRKTNFAVSSGTRRDGSTLYTRSNFVNGSWLTVMLSADKRDENILNAVASSIALGKVQPLAISPGGHLERTLARTMEAVAAIEEQERQGRVSEPSSAPPPSKPDDSRKSGSGFFVSASGHVLTNAHVVSGCRDVLVDGEKAQLTSISEEFDLAIVKTFKPDNKTVAVFSPSPAKLNSDVTAIGYPYFGILGGLNVTRGSVSSLKGLGGDATTMQISAPVQTGNSGGPLLGSDGEVVGVVVSKLDSIKVSDALGDVPQNVNFAVRGEIAKLFLAQNGVDPLLGFTDDPLEPELLAKNALGFTVFVECR</sequence>
<dbReference type="PRINTS" id="PR00834">
    <property type="entry name" value="PROTEASES2C"/>
</dbReference>
<dbReference type="InterPro" id="IPR001940">
    <property type="entry name" value="Peptidase_S1C"/>
</dbReference>
<dbReference type="Gene3D" id="2.40.10.10">
    <property type="entry name" value="Trypsin-like serine proteases"/>
    <property type="match status" value="2"/>
</dbReference>